<dbReference type="SUPFAM" id="SSF48264">
    <property type="entry name" value="Cytochrome P450"/>
    <property type="match status" value="1"/>
</dbReference>
<dbReference type="InterPro" id="IPR001128">
    <property type="entry name" value="Cyt_P450"/>
</dbReference>
<sequence length="561" mass="63595">MPRRWRKRRHLATAGLAYYLAVSLKYFGSTLSLFVSSVLRRALFVIVPFVMAILPDTVLGLSPWTWLFKVVPIATLVYTLLWMVYAVTLHPLAKVPGPFWASVTRIWYMYQCYMGGMDKVQRAMHKKYGPVVRLAPNEVTSACAVDIPKIYRLTDPLLKTDFYPIWGAPQISKQPDQFTCIDEKEHTRYRKIVAPVYSLANVLKHEDYVAKCTTLFLERMTEFADKKEQVDIGHWFQMYAFDVVGELSFGNMFGFMEKNTDIGGWIGALEALMPVLCAAAIAPTYLRPLVLGSAIVSPTVFKALKSFEGIHTAAVDVVTKRVKEINAGIADRIDMLQQFSRIVRDKGEQTGFTDSEVTLEGYIAMLAGSDTTAIALRATLYFLMKHPGKLAKCREEIDAHRASLSSPIRYTESLAQLPYTSVAIKEAMRLHPSVGLSMQRHSPKTGVELSGFFIPPGWRVGCNPCIVHMDQTVFGEDADEFQPERWLESEARSREMEKSLLTFGSGTRVCIGKNISLTELHTLVPEILRHFDFSMAHDRPWRTQDTWFHTQTDVIVNIKRR</sequence>
<dbReference type="PRINTS" id="PR00385">
    <property type="entry name" value="P450"/>
</dbReference>
<dbReference type="PANTHER" id="PTHR24305:SF229">
    <property type="entry name" value="P450, PUTATIVE (EUROFUNG)-RELATED"/>
    <property type="match status" value="1"/>
</dbReference>
<comment type="caution">
    <text evidence="7">The sequence shown here is derived from an EMBL/GenBank/DDBJ whole genome shotgun (WGS) entry which is preliminary data.</text>
</comment>
<dbReference type="EMBL" id="MU001493">
    <property type="protein sequence ID" value="KAF2450562.1"/>
    <property type="molecule type" value="Genomic_DNA"/>
</dbReference>
<proteinExistence type="inferred from homology"/>
<dbReference type="InterPro" id="IPR002401">
    <property type="entry name" value="Cyt_P450_E_grp-I"/>
</dbReference>
<dbReference type="GO" id="GO:0005506">
    <property type="term" value="F:iron ion binding"/>
    <property type="evidence" value="ECO:0007669"/>
    <property type="project" value="InterPro"/>
</dbReference>
<organism evidence="7 8">
    <name type="scientific">Karstenula rhodostoma CBS 690.94</name>
    <dbReference type="NCBI Taxonomy" id="1392251"/>
    <lineage>
        <taxon>Eukaryota</taxon>
        <taxon>Fungi</taxon>
        <taxon>Dikarya</taxon>
        <taxon>Ascomycota</taxon>
        <taxon>Pezizomycotina</taxon>
        <taxon>Dothideomycetes</taxon>
        <taxon>Pleosporomycetidae</taxon>
        <taxon>Pleosporales</taxon>
        <taxon>Massarineae</taxon>
        <taxon>Didymosphaeriaceae</taxon>
        <taxon>Karstenula</taxon>
    </lineage>
</organism>
<dbReference type="GO" id="GO:0004497">
    <property type="term" value="F:monooxygenase activity"/>
    <property type="evidence" value="ECO:0007669"/>
    <property type="project" value="UniProtKB-KW"/>
</dbReference>
<dbReference type="InterPro" id="IPR050121">
    <property type="entry name" value="Cytochrome_P450_monoxygenase"/>
</dbReference>
<dbReference type="PRINTS" id="PR00463">
    <property type="entry name" value="EP450I"/>
</dbReference>
<dbReference type="InterPro" id="IPR017972">
    <property type="entry name" value="Cyt_P450_CS"/>
</dbReference>
<evidence type="ECO:0000256" key="2">
    <source>
        <dbReference type="ARBA" id="ARBA00022723"/>
    </source>
</evidence>
<feature type="binding site" description="axial binding residue" evidence="4">
    <location>
        <position position="510"/>
    </location>
    <ligand>
        <name>heme</name>
        <dbReference type="ChEBI" id="CHEBI:30413"/>
    </ligand>
    <ligandPart>
        <name>Fe</name>
        <dbReference type="ChEBI" id="CHEBI:18248"/>
    </ligandPart>
</feature>
<dbReference type="Gene3D" id="1.10.630.10">
    <property type="entry name" value="Cytochrome P450"/>
    <property type="match status" value="1"/>
</dbReference>
<name>A0A9P4UIR0_9PLEO</name>
<dbReference type="CDD" id="cd11060">
    <property type="entry name" value="CYP57A1-like"/>
    <property type="match status" value="1"/>
</dbReference>
<dbReference type="OrthoDB" id="3934656at2759"/>
<keyword evidence="6" id="KW-1133">Transmembrane helix</keyword>
<evidence type="ECO:0000313" key="7">
    <source>
        <dbReference type="EMBL" id="KAF2450562.1"/>
    </source>
</evidence>
<dbReference type="GO" id="GO:0020037">
    <property type="term" value="F:heme binding"/>
    <property type="evidence" value="ECO:0007669"/>
    <property type="project" value="InterPro"/>
</dbReference>
<dbReference type="GO" id="GO:0016705">
    <property type="term" value="F:oxidoreductase activity, acting on paired donors, with incorporation or reduction of molecular oxygen"/>
    <property type="evidence" value="ECO:0007669"/>
    <property type="project" value="InterPro"/>
</dbReference>
<keyword evidence="6" id="KW-0812">Transmembrane</keyword>
<keyword evidence="2 4" id="KW-0479">Metal-binding</keyword>
<accession>A0A9P4UIR0</accession>
<evidence type="ECO:0000256" key="5">
    <source>
        <dbReference type="RuleBase" id="RU000461"/>
    </source>
</evidence>
<keyword evidence="5" id="KW-0560">Oxidoreductase</keyword>
<dbReference type="AlphaFoldDB" id="A0A9P4UIR0"/>
<keyword evidence="8" id="KW-1185">Reference proteome</keyword>
<comment type="cofactor">
    <cofactor evidence="1 4">
        <name>heme</name>
        <dbReference type="ChEBI" id="CHEBI:30413"/>
    </cofactor>
</comment>
<evidence type="ECO:0000256" key="3">
    <source>
        <dbReference type="ARBA" id="ARBA00023004"/>
    </source>
</evidence>
<keyword evidence="5" id="KW-0503">Monooxygenase</keyword>
<dbReference type="InterPro" id="IPR036396">
    <property type="entry name" value="Cyt_P450_sf"/>
</dbReference>
<evidence type="ECO:0000313" key="8">
    <source>
        <dbReference type="Proteomes" id="UP000799764"/>
    </source>
</evidence>
<protein>
    <submittedName>
        <fullName evidence="7">Cytochrome P450</fullName>
    </submittedName>
</protein>
<keyword evidence="4 5" id="KW-0349">Heme</keyword>
<feature type="transmembrane region" description="Helical" evidence="6">
    <location>
        <begin position="33"/>
        <end position="54"/>
    </location>
</feature>
<dbReference type="Proteomes" id="UP000799764">
    <property type="component" value="Unassembled WGS sequence"/>
</dbReference>
<dbReference type="PROSITE" id="PS00086">
    <property type="entry name" value="CYTOCHROME_P450"/>
    <property type="match status" value="1"/>
</dbReference>
<reference evidence="7" key="1">
    <citation type="journal article" date="2020" name="Stud. Mycol.">
        <title>101 Dothideomycetes genomes: a test case for predicting lifestyles and emergence of pathogens.</title>
        <authorList>
            <person name="Haridas S."/>
            <person name="Albert R."/>
            <person name="Binder M."/>
            <person name="Bloem J."/>
            <person name="Labutti K."/>
            <person name="Salamov A."/>
            <person name="Andreopoulos B."/>
            <person name="Baker S."/>
            <person name="Barry K."/>
            <person name="Bills G."/>
            <person name="Bluhm B."/>
            <person name="Cannon C."/>
            <person name="Castanera R."/>
            <person name="Culley D."/>
            <person name="Daum C."/>
            <person name="Ezra D."/>
            <person name="Gonzalez J."/>
            <person name="Henrissat B."/>
            <person name="Kuo A."/>
            <person name="Liang C."/>
            <person name="Lipzen A."/>
            <person name="Lutzoni F."/>
            <person name="Magnuson J."/>
            <person name="Mondo S."/>
            <person name="Nolan M."/>
            <person name="Ohm R."/>
            <person name="Pangilinan J."/>
            <person name="Park H.-J."/>
            <person name="Ramirez L."/>
            <person name="Alfaro M."/>
            <person name="Sun H."/>
            <person name="Tritt A."/>
            <person name="Yoshinaga Y."/>
            <person name="Zwiers L.-H."/>
            <person name="Turgeon B."/>
            <person name="Goodwin S."/>
            <person name="Spatafora J."/>
            <person name="Crous P."/>
            <person name="Grigoriev I."/>
        </authorList>
    </citation>
    <scope>NUCLEOTIDE SEQUENCE</scope>
    <source>
        <strain evidence="7">CBS 690.94</strain>
    </source>
</reference>
<keyword evidence="3 4" id="KW-0408">Iron</keyword>
<gene>
    <name evidence="7" type="ORF">P171DRAFT_503124</name>
</gene>
<keyword evidence="6" id="KW-0472">Membrane</keyword>
<evidence type="ECO:0000256" key="4">
    <source>
        <dbReference type="PIRSR" id="PIRSR602401-1"/>
    </source>
</evidence>
<dbReference type="Pfam" id="PF00067">
    <property type="entry name" value="p450"/>
    <property type="match status" value="1"/>
</dbReference>
<evidence type="ECO:0000256" key="1">
    <source>
        <dbReference type="ARBA" id="ARBA00001971"/>
    </source>
</evidence>
<feature type="transmembrane region" description="Helical" evidence="6">
    <location>
        <begin position="66"/>
        <end position="87"/>
    </location>
</feature>
<evidence type="ECO:0000256" key="6">
    <source>
        <dbReference type="SAM" id="Phobius"/>
    </source>
</evidence>
<dbReference type="PANTHER" id="PTHR24305">
    <property type="entry name" value="CYTOCHROME P450"/>
    <property type="match status" value="1"/>
</dbReference>
<comment type="similarity">
    <text evidence="5">Belongs to the cytochrome P450 family.</text>
</comment>